<protein>
    <submittedName>
        <fullName evidence="2">Alpha/beta fold hydrolase</fullName>
    </submittedName>
</protein>
<accession>A0ABD5EAX6</accession>
<dbReference type="Gene3D" id="3.40.50.1820">
    <property type="entry name" value="alpha/beta hydrolase"/>
    <property type="match status" value="1"/>
</dbReference>
<dbReference type="EMBL" id="JAVRER010000049">
    <property type="protein sequence ID" value="MDT0418599.1"/>
    <property type="molecule type" value="Genomic_DNA"/>
</dbReference>
<feature type="domain" description="Serine aminopeptidase S33" evidence="1">
    <location>
        <begin position="161"/>
        <end position="273"/>
    </location>
</feature>
<proteinExistence type="predicted"/>
<evidence type="ECO:0000313" key="2">
    <source>
        <dbReference type="EMBL" id="MDT0418599.1"/>
    </source>
</evidence>
<dbReference type="Proteomes" id="UP001183607">
    <property type="component" value="Unassembled WGS sequence"/>
</dbReference>
<evidence type="ECO:0000313" key="3">
    <source>
        <dbReference type="Proteomes" id="UP001183607"/>
    </source>
</evidence>
<comment type="caution">
    <text evidence="2">The sequence shown here is derived from an EMBL/GenBank/DDBJ whole genome shotgun (WGS) entry which is preliminary data.</text>
</comment>
<sequence length="379" mass="40417">MRTVKTTAQATAAALTALLGAGAVAVAAGRLAGEAGLRPRPGRPLPTEPKLTVHTATADRVTLTRALASLRPGVYGLAGEDGRHASVGRVLEAEAHKADTVVRELLDGAGEFKPGAHAQLTPQVYTGTPRTALGLDYEDVEIAGLPGALPAWFVPAARATWVIAAHGLGTTREHALVLMDFLHRQQFPVLALAYRGDPGAPAAEGGLSRFGADEWQDLEAAVRWAVRHGARRVVLLGWSTGASMALRVAARSEHRDRIAGLVLDSPVLSWQYALEGLARARRTPGFVLPLAVRAAEGRAGLPKERVDRAADPQALRVPVFLAQSEDDALAPYPLARAFARSRPDLIVTHTVDKAPHSAAWNRDPTTYEEALRRFLTPLM</sequence>
<dbReference type="SUPFAM" id="SSF53474">
    <property type="entry name" value="alpha/beta-Hydrolases"/>
    <property type="match status" value="1"/>
</dbReference>
<organism evidence="2 3">
    <name type="scientific">Streptomyces evansiae</name>
    <dbReference type="NCBI Taxonomy" id="3075535"/>
    <lineage>
        <taxon>Bacteria</taxon>
        <taxon>Bacillati</taxon>
        <taxon>Actinomycetota</taxon>
        <taxon>Actinomycetes</taxon>
        <taxon>Kitasatosporales</taxon>
        <taxon>Streptomycetaceae</taxon>
        <taxon>Streptomyces</taxon>
    </lineage>
</organism>
<keyword evidence="2" id="KW-0378">Hydrolase</keyword>
<evidence type="ECO:0000259" key="1">
    <source>
        <dbReference type="Pfam" id="PF12146"/>
    </source>
</evidence>
<dbReference type="InterPro" id="IPR022742">
    <property type="entry name" value="Hydrolase_4"/>
</dbReference>
<dbReference type="GO" id="GO:0016787">
    <property type="term" value="F:hydrolase activity"/>
    <property type="evidence" value="ECO:0007669"/>
    <property type="project" value="UniProtKB-KW"/>
</dbReference>
<reference evidence="3" key="1">
    <citation type="submission" date="2023-07" db="EMBL/GenBank/DDBJ databases">
        <title>30 novel species of actinomycetes from the DSMZ collection.</title>
        <authorList>
            <person name="Nouioui I."/>
        </authorList>
    </citation>
    <scope>NUCLEOTIDE SEQUENCE [LARGE SCALE GENOMIC DNA]</scope>
    <source>
        <strain evidence="3">DSM 41982</strain>
    </source>
</reference>
<name>A0ABD5EAX6_9ACTN</name>
<dbReference type="InterPro" id="IPR029058">
    <property type="entry name" value="AB_hydrolase_fold"/>
</dbReference>
<dbReference type="RefSeq" id="WP_311677522.1">
    <property type="nucleotide sequence ID" value="NZ_JAVRER010000049.1"/>
</dbReference>
<dbReference type="Pfam" id="PF12146">
    <property type="entry name" value="Hydrolase_4"/>
    <property type="match status" value="1"/>
</dbReference>
<dbReference type="AlphaFoldDB" id="A0ABD5EAX6"/>
<gene>
    <name evidence="2" type="ORF">RM574_24245</name>
</gene>